<keyword evidence="4" id="KW-0548">Nucleotidyltransferase</keyword>
<dbReference type="InterPro" id="IPR036397">
    <property type="entry name" value="RNaseH_sf"/>
</dbReference>
<dbReference type="EMBL" id="BKCJ010032843">
    <property type="protein sequence ID" value="GEV74299.1"/>
    <property type="molecule type" value="Genomic_DNA"/>
</dbReference>
<dbReference type="InterPro" id="IPR012337">
    <property type="entry name" value="RNaseH-like_sf"/>
</dbReference>
<organism evidence="4">
    <name type="scientific">Tanacetum cinerariifolium</name>
    <name type="common">Dalmatian daisy</name>
    <name type="synonym">Chrysanthemum cinerariifolium</name>
    <dbReference type="NCBI Taxonomy" id="118510"/>
    <lineage>
        <taxon>Eukaryota</taxon>
        <taxon>Viridiplantae</taxon>
        <taxon>Streptophyta</taxon>
        <taxon>Embryophyta</taxon>
        <taxon>Tracheophyta</taxon>
        <taxon>Spermatophyta</taxon>
        <taxon>Magnoliopsida</taxon>
        <taxon>eudicotyledons</taxon>
        <taxon>Gunneridae</taxon>
        <taxon>Pentapetalae</taxon>
        <taxon>asterids</taxon>
        <taxon>campanulids</taxon>
        <taxon>Asterales</taxon>
        <taxon>Asteraceae</taxon>
        <taxon>Asteroideae</taxon>
        <taxon>Anthemideae</taxon>
        <taxon>Anthemidinae</taxon>
        <taxon>Tanacetum</taxon>
    </lineage>
</organism>
<comment type="caution">
    <text evidence="4">The sequence shown here is derived from an EMBL/GenBank/DDBJ whole genome shotgun (WGS) entry which is preliminary data.</text>
</comment>
<feature type="coiled-coil region" evidence="1">
    <location>
        <begin position="997"/>
        <end position="1024"/>
    </location>
</feature>
<dbReference type="GO" id="GO:0003964">
    <property type="term" value="F:RNA-directed DNA polymerase activity"/>
    <property type="evidence" value="ECO:0007669"/>
    <property type="project" value="UniProtKB-KW"/>
</dbReference>
<feature type="compositionally biased region" description="Basic and acidic residues" evidence="2">
    <location>
        <begin position="15"/>
        <end position="31"/>
    </location>
</feature>
<evidence type="ECO:0000259" key="3">
    <source>
        <dbReference type="Pfam" id="PF17919"/>
    </source>
</evidence>
<dbReference type="Pfam" id="PF17919">
    <property type="entry name" value="RT_RNaseH_2"/>
    <property type="match status" value="1"/>
</dbReference>
<keyword evidence="4" id="KW-0808">Transferase</keyword>
<evidence type="ECO:0000256" key="2">
    <source>
        <dbReference type="SAM" id="MobiDB-lite"/>
    </source>
</evidence>
<accession>A0A699GU00</accession>
<gene>
    <name evidence="4" type="ORF">Tci_146276</name>
</gene>
<evidence type="ECO:0000313" key="4">
    <source>
        <dbReference type="EMBL" id="GEV74299.1"/>
    </source>
</evidence>
<dbReference type="PANTHER" id="PTHR48475:SF2">
    <property type="entry name" value="RIBONUCLEASE H"/>
    <property type="match status" value="1"/>
</dbReference>
<keyword evidence="1" id="KW-0175">Coiled coil</keyword>
<feature type="compositionally biased region" description="Basic and acidic residues" evidence="2">
    <location>
        <begin position="896"/>
        <end position="910"/>
    </location>
</feature>
<dbReference type="InterPro" id="IPR043128">
    <property type="entry name" value="Rev_trsase/Diguanyl_cyclase"/>
</dbReference>
<dbReference type="SUPFAM" id="SSF53098">
    <property type="entry name" value="Ribonuclease H-like"/>
    <property type="match status" value="1"/>
</dbReference>
<protein>
    <submittedName>
        <fullName evidence="4">Reverse transcriptase domain-containing protein</fullName>
    </submittedName>
</protein>
<feature type="region of interest" description="Disordered" evidence="2">
    <location>
        <begin position="15"/>
        <end position="44"/>
    </location>
</feature>
<feature type="region of interest" description="Disordered" evidence="2">
    <location>
        <begin position="67"/>
        <end position="89"/>
    </location>
</feature>
<sequence length="1062" mass="120729">MDKVCHDKGKEVHARLDFREGSRERRTREGSHYSSARTLSARPERLKLRDRLSYSDGHVFDRLGKTSFKDRSRSRSRPHRLDASNGDRPKNKECFYGIGESYDNSYSSYETWINHKYRYHDRDCSCHMKRGRDSESSSSSVSKSDSSDGRHHKSKLKRHKPTDEDDLMIPWMCAKQKKYVKDPVEIHNIKQKDRETIEDFMERFKVKTERIKGAAECMQIFKFMHGVNNLKLKKRLNEHVPKTMEEMIIITTTFIRREATAASKKKGHTSWRTQDQSKREITFPPLSTSSGAEGPLIIEVEIGRHMIHRMYVDGGSSMEVLYENCFNWLRTEVKNQMVSATTSLTGFSGETIWPLGQLRLLNKENSSGTIHSLGMLKFPADGGIVTIRSTILVPVECATEITSSEEVAIRGTLSVKGRIELCSLLKENLDIFAWQPSDMTGVPRSVAEQRLNTREGYSPVRSTLKMYVWAVEGMFLGFMITMEGIKLFPDKTEAVLQLPSLRTIKEVQSLNGKLASLHRFLSKSAEKSLPLFKTLKKCIKKINFHWTSKTKQAFKQLKQHLSELPLLVAPKPKVELIVYLFASYGAISAVLMTKKGMVQMPVYFVSRALQGPELNYTPMEKLVLSLVFTDKRLRRYFQAHPIVVIIDQPIKQIMYHPNVAGRLQKWSVMLREHNITYRPRTSVKGQVLADFLAEMSDESLPDTSVAETQQEPWTFFTNGSSCVDGCGAGLILTSPEGKEFTYTLRFQFAAFNNEAEYEALIAGAYVAKEENMIKYLENVKSLVIGFTNFSINQVMVEILKEKSMQEKEVTTIVEEDGPKWMTPIREYLKEGTLPSDRKVARKLRIKARQYKLLEGHACKTTVSGGQSHTFGILLANDASGRMRYNTYMQRLSNTSSRDKKPPAASNPDHDSVAILQSNGLVERANRSLGEGIKACLGEGNKNWVEELPHVLWDHRTMIKSSHGDTPFSLTYETEAVIPAEIGMPTYLTAAVDVVHNGKELRLNLDLLEERCERAAIREAKAKSKMTKYYNARVCGVTFRPCDFVYRSNDASHAVDGGKLGPK</sequence>
<feature type="domain" description="Reverse transcriptase/retrotransposon-derived protein RNase H-like" evidence="3">
    <location>
        <begin position="546"/>
        <end position="644"/>
    </location>
</feature>
<feature type="region of interest" description="Disordered" evidence="2">
    <location>
        <begin position="128"/>
        <end position="162"/>
    </location>
</feature>
<dbReference type="GO" id="GO:0003676">
    <property type="term" value="F:nucleic acid binding"/>
    <property type="evidence" value="ECO:0007669"/>
    <property type="project" value="InterPro"/>
</dbReference>
<feature type="region of interest" description="Disordered" evidence="2">
    <location>
        <begin position="265"/>
        <end position="285"/>
    </location>
</feature>
<feature type="region of interest" description="Disordered" evidence="2">
    <location>
        <begin position="891"/>
        <end position="910"/>
    </location>
</feature>
<dbReference type="Gene3D" id="3.30.70.270">
    <property type="match status" value="1"/>
</dbReference>
<dbReference type="Gene3D" id="3.30.420.10">
    <property type="entry name" value="Ribonuclease H-like superfamily/Ribonuclease H"/>
    <property type="match status" value="2"/>
</dbReference>
<dbReference type="SUPFAM" id="SSF56672">
    <property type="entry name" value="DNA/RNA polymerases"/>
    <property type="match status" value="1"/>
</dbReference>
<dbReference type="InterPro" id="IPR043502">
    <property type="entry name" value="DNA/RNA_pol_sf"/>
</dbReference>
<name>A0A699GU00_TANCI</name>
<keyword evidence="4" id="KW-0695">RNA-directed DNA polymerase</keyword>
<dbReference type="InterPro" id="IPR041577">
    <property type="entry name" value="RT_RNaseH_2"/>
</dbReference>
<evidence type="ECO:0000256" key="1">
    <source>
        <dbReference type="SAM" id="Coils"/>
    </source>
</evidence>
<feature type="compositionally biased region" description="Basic residues" evidence="2">
    <location>
        <begin position="150"/>
        <end position="160"/>
    </location>
</feature>
<dbReference type="PANTHER" id="PTHR48475">
    <property type="entry name" value="RIBONUCLEASE H"/>
    <property type="match status" value="1"/>
</dbReference>
<dbReference type="AlphaFoldDB" id="A0A699GU00"/>
<reference evidence="4" key="1">
    <citation type="journal article" date="2019" name="Sci. Rep.">
        <title>Draft genome of Tanacetum cinerariifolium, the natural source of mosquito coil.</title>
        <authorList>
            <person name="Yamashiro T."/>
            <person name="Shiraishi A."/>
            <person name="Satake H."/>
            <person name="Nakayama K."/>
        </authorList>
    </citation>
    <scope>NUCLEOTIDE SEQUENCE</scope>
</reference>
<proteinExistence type="predicted"/>